<protein>
    <submittedName>
        <fullName evidence="1">Uncharacterized protein</fullName>
    </submittedName>
</protein>
<accession>A0A3E1NZ20</accession>
<gene>
    <name evidence="1" type="ORF">DXN04_19250</name>
</gene>
<reference evidence="1 2" key="1">
    <citation type="submission" date="2018-08" db="EMBL/GenBank/DDBJ databases">
        <title>Chitinophaga sp. K20C18050901, a novel bacterium isolated from forest soil.</title>
        <authorList>
            <person name="Wang C."/>
        </authorList>
    </citation>
    <scope>NUCLEOTIDE SEQUENCE [LARGE SCALE GENOMIC DNA]</scope>
    <source>
        <strain evidence="1 2">K20C18050901</strain>
    </source>
</reference>
<organism evidence="1 2">
    <name type="scientific">Chitinophaga silvisoli</name>
    <dbReference type="NCBI Taxonomy" id="2291814"/>
    <lineage>
        <taxon>Bacteria</taxon>
        <taxon>Pseudomonadati</taxon>
        <taxon>Bacteroidota</taxon>
        <taxon>Chitinophagia</taxon>
        <taxon>Chitinophagales</taxon>
        <taxon>Chitinophagaceae</taxon>
        <taxon>Chitinophaga</taxon>
    </lineage>
</organism>
<evidence type="ECO:0000313" key="2">
    <source>
        <dbReference type="Proteomes" id="UP000261174"/>
    </source>
</evidence>
<dbReference type="AlphaFoldDB" id="A0A3E1NZ20"/>
<name>A0A3E1NZ20_9BACT</name>
<sequence length="219" mass="23636">MHHTGCARDKRAAPFIPLYTFFTSLKFNTMAKSNAMIWRETSGSVGKELTITKKRSGSIQIGKHRGANTVDPTEKQLDVQSKFKMGTIYAKSVMADPTLLPLYQEAARKANKDQSAYNLALRDVFKAPEIRSISAAKYTGAIGSTIAVRAIDDFKVASVNVAITNAAGVVIEQGDALLQANGLDWLYTATVLNDVVQGSVISVSAKDLPANETVAELLL</sequence>
<dbReference type="Proteomes" id="UP000261174">
    <property type="component" value="Unassembled WGS sequence"/>
</dbReference>
<dbReference type="EMBL" id="QTJV01000007">
    <property type="protein sequence ID" value="RFM33169.1"/>
    <property type="molecule type" value="Genomic_DNA"/>
</dbReference>
<keyword evidence="2" id="KW-1185">Reference proteome</keyword>
<comment type="caution">
    <text evidence="1">The sequence shown here is derived from an EMBL/GenBank/DDBJ whole genome shotgun (WGS) entry which is preliminary data.</text>
</comment>
<proteinExistence type="predicted"/>
<evidence type="ECO:0000313" key="1">
    <source>
        <dbReference type="EMBL" id="RFM33169.1"/>
    </source>
</evidence>